<comment type="caution">
    <text evidence="2">The sequence shown here is derived from an EMBL/GenBank/DDBJ whole genome shotgun (WGS) entry which is preliminary data.</text>
</comment>
<reference evidence="2" key="1">
    <citation type="journal article" date="2022" name="Plant J.">
        <title>Strategies of tolerance reflected in two North American maple genomes.</title>
        <authorList>
            <person name="McEvoy S.L."/>
            <person name="Sezen U.U."/>
            <person name="Trouern-Trend A."/>
            <person name="McMahon S.M."/>
            <person name="Schaberg P.G."/>
            <person name="Yang J."/>
            <person name="Wegrzyn J.L."/>
            <person name="Swenson N.G."/>
        </authorList>
    </citation>
    <scope>NUCLEOTIDE SEQUENCE</scope>
    <source>
        <strain evidence="2">91603</strain>
    </source>
</reference>
<protein>
    <recommendedName>
        <fullName evidence="1">Reverse transcriptase Ty1/copia-type domain-containing protein</fullName>
    </recommendedName>
</protein>
<dbReference type="Pfam" id="PF07727">
    <property type="entry name" value="RVT_2"/>
    <property type="match status" value="1"/>
</dbReference>
<sequence>MESSNVVIDGYMLKTIDHDEEVDVVVYSPLEKVGETSSDVKSNHDEEDIQPFNKVPSLDFKEPVPWNTNVIGTKWVYRNKSDKDENIVRNKARLVAQWYYQIEGINFKETFAPVARLMSIRLLLSIYDVHKFILHKMDVKSAFFNGFLQEEVFVEQLKGSVDPYHPNHIYRLKKALYVLKKASRAWYEHLTPIPC</sequence>
<gene>
    <name evidence="2" type="ORF">LWI28_022699</name>
</gene>
<reference evidence="2" key="2">
    <citation type="submission" date="2023-02" db="EMBL/GenBank/DDBJ databases">
        <authorList>
            <person name="Swenson N.G."/>
            <person name="Wegrzyn J.L."/>
            <person name="Mcevoy S.L."/>
        </authorList>
    </citation>
    <scope>NUCLEOTIDE SEQUENCE</scope>
    <source>
        <strain evidence="2">91603</strain>
        <tissue evidence="2">Leaf</tissue>
    </source>
</reference>
<dbReference type="AlphaFoldDB" id="A0AAD5IX60"/>
<evidence type="ECO:0000313" key="2">
    <source>
        <dbReference type="EMBL" id="KAI9174788.1"/>
    </source>
</evidence>
<evidence type="ECO:0000313" key="3">
    <source>
        <dbReference type="Proteomes" id="UP001064489"/>
    </source>
</evidence>
<dbReference type="EMBL" id="JAJSOW010000103">
    <property type="protein sequence ID" value="KAI9174788.1"/>
    <property type="molecule type" value="Genomic_DNA"/>
</dbReference>
<keyword evidence="3" id="KW-1185">Reference proteome</keyword>
<organism evidence="2 3">
    <name type="scientific">Acer negundo</name>
    <name type="common">Box elder</name>
    <dbReference type="NCBI Taxonomy" id="4023"/>
    <lineage>
        <taxon>Eukaryota</taxon>
        <taxon>Viridiplantae</taxon>
        <taxon>Streptophyta</taxon>
        <taxon>Embryophyta</taxon>
        <taxon>Tracheophyta</taxon>
        <taxon>Spermatophyta</taxon>
        <taxon>Magnoliopsida</taxon>
        <taxon>eudicotyledons</taxon>
        <taxon>Gunneridae</taxon>
        <taxon>Pentapetalae</taxon>
        <taxon>rosids</taxon>
        <taxon>malvids</taxon>
        <taxon>Sapindales</taxon>
        <taxon>Sapindaceae</taxon>
        <taxon>Hippocastanoideae</taxon>
        <taxon>Acereae</taxon>
        <taxon>Acer</taxon>
    </lineage>
</organism>
<dbReference type="Proteomes" id="UP001064489">
    <property type="component" value="Chromosome 8"/>
</dbReference>
<dbReference type="InterPro" id="IPR013103">
    <property type="entry name" value="RVT_2"/>
</dbReference>
<name>A0AAD5IX60_ACENE</name>
<accession>A0AAD5IX60</accession>
<evidence type="ECO:0000259" key="1">
    <source>
        <dbReference type="Pfam" id="PF07727"/>
    </source>
</evidence>
<proteinExistence type="predicted"/>
<feature type="domain" description="Reverse transcriptase Ty1/copia-type" evidence="1">
    <location>
        <begin position="65"/>
        <end position="191"/>
    </location>
</feature>